<reference evidence="2" key="1">
    <citation type="submission" date="2020-02" db="EMBL/GenBank/DDBJ databases">
        <authorList>
            <person name="Meier V. D."/>
        </authorList>
    </citation>
    <scope>NUCLEOTIDE SEQUENCE</scope>
    <source>
        <strain evidence="2">AVDCRST_MAG77</strain>
    </source>
</reference>
<organism evidence="2">
    <name type="scientific">uncultured Chloroflexota bacterium</name>
    <dbReference type="NCBI Taxonomy" id="166587"/>
    <lineage>
        <taxon>Bacteria</taxon>
        <taxon>Bacillati</taxon>
        <taxon>Chloroflexota</taxon>
        <taxon>environmental samples</taxon>
    </lineage>
</organism>
<proteinExistence type="predicted"/>
<sequence>VAAVVCGGAVRAGCRCGSGRRRVVRTGHAGLRPSVADHLHALPAVRADDAGHSRPPSGGAGLARLRAAPPAAVAGAGRRDGRAWRTVGRLAPAQRLLPQLGRPLHRAFPTGHLPHRLPVHLAGQPHPRQRAAGHAAPRGRQHQHAAGERDRPGERDRVAGRVRGRRTWVAVARVRTRRRGAAHRHPRPSGPQQPL</sequence>
<evidence type="ECO:0000313" key="2">
    <source>
        <dbReference type="EMBL" id="CAA9286464.1"/>
    </source>
</evidence>
<accession>A0A6J4JST8</accession>
<gene>
    <name evidence="2" type="ORF">AVDCRST_MAG77-4798</name>
</gene>
<feature type="compositionally biased region" description="Basic residues" evidence="1">
    <location>
        <begin position="174"/>
        <end position="187"/>
    </location>
</feature>
<feature type="region of interest" description="Disordered" evidence="1">
    <location>
        <begin position="118"/>
        <end position="195"/>
    </location>
</feature>
<evidence type="ECO:0000256" key="1">
    <source>
        <dbReference type="SAM" id="MobiDB-lite"/>
    </source>
</evidence>
<dbReference type="EMBL" id="CADCTC010000228">
    <property type="protein sequence ID" value="CAA9286464.1"/>
    <property type="molecule type" value="Genomic_DNA"/>
</dbReference>
<name>A0A6J4JST8_9CHLR</name>
<feature type="compositionally biased region" description="Basic and acidic residues" evidence="1">
    <location>
        <begin position="145"/>
        <end position="159"/>
    </location>
</feature>
<feature type="compositionally biased region" description="Basic residues" evidence="1">
    <location>
        <begin position="127"/>
        <end position="143"/>
    </location>
</feature>
<protein>
    <submittedName>
        <fullName evidence="2">Uncharacterized protein</fullName>
    </submittedName>
</protein>
<feature type="non-terminal residue" evidence="2">
    <location>
        <position position="1"/>
    </location>
</feature>
<dbReference type="AlphaFoldDB" id="A0A6J4JST8"/>
<feature type="non-terminal residue" evidence="2">
    <location>
        <position position="195"/>
    </location>
</feature>